<dbReference type="InterPro" id="IPR051548">
    <property type="entry name" value="Grx-like_ET"/>
</dbReference>
<dbReference type="OrthoDB" id="8991911at2"/>
<reference evidence="2 3" key="1">
    <citation type="submission" date="2016-12" db="EMBL/GenBank/DDBJ databases">
        <title>The new phylogeny of genus Mycobacterium.</title>
        <authorList>
            <person name="Tortoli E."/>
            <person name="Trovato A."/>
            <person name="Cirillo D.M."/>
        </authorList>
    </citation>
    <scope>NUCLEOTIDE SEQUENCE [LARGE SCALE GENOMIC DNA]</scope>
    <source>
        <strain evidence="2 3">CCUG 66554</strain>
    </source>
</reference>
<name>A0A1S4W3P1_9MYCO</name>
<comment type="caution">
    <text evidence="2">The sequence shown here is derived from an EMBL/GenBank/DDBJ whole genome shotgun (WGS) entry which is preliminary data.</text>
</comment>
<dbReference type="RefSeq" id="WP_083019162.1">
    <property type="nucleotide sequence ID" value="NZ_CP010271.1"/>
</dbReference>
<dbReference type="AlphaFoldDB" id="A0A1S4W3P1"/>
<dbReference type="CDD" id="cd02976">
    <property type="entry name" value="NrdH"/>
    <property type="match status" value="1"/>
</dbReference>
<proteinExistence type="predicted"/>
<organism evidence="2 3">
    <name type="scientific">Mycobacteroides saopaulense</name>
    <dbReference type="NCBI Taxonomy" id="1578165"/>
    <lineage>
        <taxon>Bacteria</taxon>
        <taxon>Bacillati</taxon>
        <taxon>Actinomycetota</taxon>
        <taxon>Actinomycetes</taxon>
        <taxon>Mycobacteriales</taxon>
        <taxon>Mycobacteriaceae</taxon>
        <taxon>Mycobacteroides</taxon>
    </lineage>
</organism>
<dbReference type="Gene3D" id="3.40.30.10">
    <property type="entry name" value="Glutaredoxin"/>
    <property type="match status" value="1"/>
</dbReference>
<accession>A0A1S4W3P1</accession>
<dbReference type="InterPro" id="IPR036249">
    <property type="entry name" value="Thioredoxin-like_sf"/>
</dbReference>
<feature type="domain" description="Glutaredoxin" evidence="1">
    <location>
        <begin position="11"/>
        <end position="69"/>
    </location>
</feature>
<evidence type="ECO:0000313" key="3">
    <source>
        <dbReference type="Proteomes" id="UP000192434"/>
    </source>
</evidence>
<dbReference type="PANTHER" id="PTHR34386">
    <property type="entry name" value="GLUTAREDOXIN"/>
    <property type="match status" value="1"/>
</dbReference>
<evidence type="ECO:0000313" key="2">
    <source>
        <dbReference type="EMBL" id="ORB50041.1"/>
    </source>
</evidence>
<sequence>MTSSVPGPDEVVVYWRPGCPYCIKLRAQLRFTRLRYSEVNIWESPDAAAYVRSVADGNETVPTVSVAGRAMVNPSKRQVLAAAREFVPQALQH</sequence>
<evidence type="ECO:0000259" key="1">
    <source>
        <dbReference type="Pfam" id="PF00462"/>
    </source>
</evidence>
<dbReference type="EMBL" id="MVII01000037">
    <property type="protein sequence ID" value="ORB50041.1"/>
    <property type="molecule type" value="Genomic_DNA"/>
</dbReference>
<dbReference type="Pfam" id="PF00462">
    <property type="entry name" value="Glutaredoxin"/>
    <property type="match status" value="1"/>
</dbReference>
<dbReference type="GO" id="GO:0009055">
    <property type="term" value="F:electron transfer activity"/>
    <property type="evidence" value="ECO:0007669"/>
    <property type="project" value="TreeGrafter"/>
</dbReference>
<gene>
    <name evidence="2" type="ORF">BST43_22540</name>
</gene>
<dbReference type="InterPro" id="IPR002109">
    <property type="entry name" value="Glutaredoxin"/>
</dbReference>
<protein>
    <submittedName>
        <fullName evidence="2">NrdH-redoxin</fullName>
    </submittedName>
</protein>
<dbReference type="KEGG" id="msao:MYCSP_21965"/>
<dbReference type="PROSITE" id="PS51354">
    <property type="entry name" value="GLUTAREDOXIN_2"/>
    <property type="match status" value="1"/>
</dbReference>
<dbReference type="PANTHER" id="PTHR34386:SF1">
    <property type="entry name" value="GLUTAREDOXIN-LIKE PROTEIN NRDH"/>
    <property type="match status" value="1"/>
</dbReference>
<dbReference type="GO" id="GO:0045454">
    <property type="term" value="P:cell redox homeostasis"/>
    <property type="evidence" value="ECO:0007669"/>
    <property type="project" value="TreeGrafter"/>
</dbReference>
<dbReference type="SUPFAM" id="SSF52833">
    <property type="entry name" value="Thioredoxin-like"/>
    <property type="match status" value="1"/>
</dbReference>
<dbReference type="Proteomes" id="UP000192434">
    <property type="component" value="Unassembled WGS sequence"/>
</dbReference>